<dbReference type="RefSeq" id="WP_317625430.1">
    <property type="nucleotide sequence ID" value="NZ_JANFFA010000001.1"/>
</dbReference>
<sequence>MNAPSDISMKTDDVLRVELEVFRREHRDLDEAIEALVDRGTADQLTIKRLKKQKLALKDKIALIEDRLTPDIIA</sequence>
<reference evidence="2" key="2">
    <citation type="submission" date="2023-04" db="EMBL/GenBank/DDBJ databases">
        <title>'Rhodoalgimonas zhirmunskyi' gen. nov., isolated from a red alga.</title>
        <authorList>
            <person name="Nedashkovskaya O.I."/>
            <person name="Otstavnykh N.Y."/>
            <person name="Bystritskaya E.P."/>
            <person name="Balabanova L.A."/>
            <person name="Isaeva M.P."/>
        </authorList>
    </citation>
    <scope>NUCLEOTIDE SEQUENCE</scope>
    <source>
        <strain evidence="2">10Alg 79</strain>
    </source>
</reference>
<organism evidence="2 3">
    <name type="scientific">Rhodalgimonas zhirmunskyi</name>
    <dbReference type="NCBI Taxonomy" id="2964767"/>
    <lineage>
        <taxon>Bacteria</taxon>
        <taxon>Pseudomonadati</taxon>
        <taxon>Pseudomonadota</taxon>
        <taxon>Alphaproteobacteria</taxon>
        <taxon>Rhodobacterales</taxon>
        <taxon>Roseobacteraceae</taxon>
        <taxon>Rhodalgimonas</taxon>
    </lineage>
</organism>
<dbReference type="Gene3D" id="6.10.280.50">
    <property type="match status" value="1"/>
</dbReference>
<reference evidence="2" key="1">
    <citation type="submission" date="2022-07" db="EMBL/GenBank/DDBJ databases">
        <authorList>
            <person name="Otstavnykh N."/>
            <person name="Isaeva M."/>
            <person name="Bystritskaya E."/>
        </authorList>
    </citation>
    <scope>NUCLEOTIDE SEQUENCE</scope>
    <source>
        <strain evidence="2">10Alg 79</strain>
    </source>
</reference>
<evidence type="ECO:0000313" key="3">
    <source>
        <dbReference type="Proteomes" id="UP001227162"/>
    </source>
</evidence>
<dbReference type="InterPro" id="IPR007420">
    <property type="entry name" value="DUF465"/>
</dbReference>
<dbReference type="AlphaFoldDB" id="A0AAJ1UC52"/>
<evidence type="ECO:0000256" key="1">
    <source>
        <dbReference type="SAM" id="Coils"/>
    </source>
</evidence>
<comment type="caution">
    <text evidence="2">The sequence shown here is derived from an EMBL/GenBank/DDBJ whole genome shotgun (WGS) entry which is preliminary data.</text>
</comment>
<keyword evidence="1" id="KW-0175">Coiled coil</keyword>
<feature type="coiled-coil region" evidence="1">
    <location>
        <begin position="19"/>
        <end position="67"/>
    </location>
</feature>
<protein>
    <submittedName>
        <fullName evidence="2">DUF465 domain-containing protein</fullName>
    </submittedName>
</protein>
<keyword evidence="3" id="KW-1185">Reference proteome</keyword>
<gene>
    <name evidence="2" type="ORF">NOI20_06985</name>
</gene>
<proteinExistence type="predicted"/>
<dbReference type="Proteomes" id="UP001227162">
    <property type="component" value="Unassembled WGS sequence"/>
</dbReference>
<accession>A0AAJ1UC52</accession>
<dbReference type="InterPro" id="IPR038444">
    <property type="entry name" value="DUF465_sf"/>
</dbReference>
<name>A0AAJ1UC52_9RHOB</name>
<evidence type="ECO:0000313" key="2">
    <source>
        <dbReference type="EMBL" id="MDQ2093851.1"/>
    </source>
</evidence>
<dbReference type="EMBL" id="JANFFA010000001">
    <property type="protein sequence ID" value="MDQ2093851.1"/>
    <property type="molecule type" value="Genomic_DNA"/>
</dbReference>
<dbReference type="Pfam" id="PF04325">
    <property type="entry name" value="DUF465"/>
    <property type="match status" value="1"/>
</dbReference>